<dbReference type="Proteomes" id="UP000001578">
    <property type="component" value="Chromosome"/>
</dbReference>
<gene>
    <name evidence="1" type="ordered locus">GTNG_1420</name>
</gene>
<dbReference type="KEGG" id="gtn:GTNG_1420"/>
<dbReference type="AlphaFoldDB" id="A4IN86"/>
<reference evidence="1 2" key="1">
    <citation type="journal article" date="2007" name="Proc. Natl. Acad. Sci. U.S.A.">
        <title>Genome and proteome of long-chain alkane degrading Geobacillus thermodenitrificans NG80-2 isolated from a deep-subsurface oil reservoir.</title>
        <authorList>
            <person name="Feng L."/>
            <person name="Wang W."/>
            <person name="Cheng J."/>
            <person name="Ren Y."/>
            <person name="Zhao G."/>
            <person name="Gao C."/>
            <person name="Tang Y."/>
            <person name="Liu X."/>
            <person name="Han W."/>
            <person name="Peng X."/>
            <person name="Liu R."/>
            <person name="Wang L."/>
        </authorList>
    </citation>
    <scope>NUCLEOTIDE SEQUENCE [LARGE SCALE GENOMIC DNA]</scope>
    <source>
        <strain evidence="1 2">NG80-2</strain>
    </source>
</reference>
<sequence length="231" mass="26784">MHAYTILTICSKGWEMPMSTPKRPKFSVGDIVVNTLYGTVGTVTDIQQIDGTFLYEINHGHSLFTEQTLVLLSEFTDDLWIAEEIEIELPFFLGEIVRVRDYDGHLFKVVGVRTEIYRYYGEGWEETIYELKRLTDGWEIEVHLEDITPLADGEETSVTLVQDIVIATPMNASLLLPSADSENREPSVDELLDMYNDYKALYKWFGDDQYKRMMETVVQRLQEIVNHQNRN</sequence>
<evidence type="ECO:0000313" key="2">
    <source>
        <dbReference type="Proteomes" id="UP000001578"/>
    </source>
</evidence>
<dbReference type="HOGENOM" id="CLU_1287286_0_0_9"/>
<dbReference type="eggNOG" id="ENOG5033JW0">
    <property type="taxonomic scope" value="Bacteria"/>
</dbReference>
<accession>A4IN86</accession>
<name>A4IN86_GEOTN</name>
<organism evidence="1 2">
    <name type="scientific">Geobacillus thermodenitrificans (strain NG80-2)</name>
    <dbReference type="NCBI Taxonomy" id="420246"/>
    <lineage>
        <taxon>Bacteria</taxon>
        <taxon>Bacillati</taxon>
        <taxon>Bacillota</taxon>
        <taxon>Bacilli</taxon>
        <taxon>Bacillales</taxon>
        <taxon>Anoxybacillaceae</taxon>
        <taxon>Geobacillus</taxon>
    </lineage>
</organism>
<dbReference type="EMBL" id="CP000557">
    <property type="protein sequence ID" value="ABO66790.1"/>
    <property type="molecule type" value="Genomic_DNA"/>
</dbReference>
<proteinExistence type="predicted"/>
<protein>
    <submittedName>
        <fullName evidence="1">Uncharacterized protein</fullName>
    </submittedName>
</protein>
<evidence type="ECO:0000313" key="1">
    <source>
        <dbReference type="EMBL" id="ABO66790.1"/>
    </source>
</evidence>